<dbReference type="InterPro" id="IPR044023">
    <property type="entry name" value="Ig_7"/>
</dbReference>
<proteinExistence type="predicted"/>
<evidence type="ECO:0000313" key="3">
    <source>
        <dbReference type="Proteomes" id="UP001324380"/>
    </source>
</evidence>
<dbReference type="EMBL" id="CP139558">
    <property type="protein sequence ID" value="WPU93550.1"/>
    <property type="molecule type" value="Genomic_DNA"/>
</dbReference>
<dbReference type="Gene3D" id="2.60.40.2700">
    <property type="match status" value="1"/>
</dbReference>
<sequence>MCEFQQRYIYIDGPFSSSLTFDAGQSLTPLGGQDVFIAKYNSDGDFQVARDISGSNIYNYGLVASKEGYIYLSGYFSGSVDFDPSPAGSAILNYHGERDLFLAKFDENINYKWAFNVGNSNCDNTLGRNVYVDNNDDVLLVGSFCSTVNFDASGCSNYYLTAQSYIRDSFLAKYIQNKATDNNKIISFSVPEQVIPAIIDQTNLQITIKVPAGTDVSALKPTISVTNGSTLTPASSVLQNFTSPVSYKLSSACKVLNYSVKVIFDDPVYTPVTICSGAEVTLNGDIANPVPTSYSWEIFSNNSWIAAPGSSHNKNYVTPDLLATSSNAVFKLRRKITVQGNINYDSYYTVTVTPVSLTNNNIIPPAVSEFCTSGNPEVINGNVPSGGNGTYKYQWQSSIDNINFIDINGATSKDYDPPFSNVGAYYRRLVTFGSCTVPLASNTVHITMSAIPAAPMLQLLSSGICSGGTASLSVKNPQPGLVYNWYSTPAKTTLLHTGDSYITDKLYNTTTYYAEAVNSGCSSAALSNIQVDINPLPPTPIAVQNNVPVCSGLSASLKILNTQAGISYNWYASATGTTPVYVGANFETPAIASNVTYYAEAVNDNGCASATRLAVNVVVNEVPQVNVQGTAVCPGTSAQLSATANVADYAVNWYADASGTNIIYTGNSFSIPALNAPATYYAEVINNVTGCVSERKSVQAQILQPLNAPVVSVDQTTPTSVSFKWSAVANATGYQVSIDNGQTFSNPSSGSTGLTHIITNLSLMQQVSIVVRALGNTDCELSGSSVGVTGTAASPLGNLIYVANAFTPNGDGNNDIVYVHSENIKTLNFYVYDQWGELIFTSNNQANGWDGFYKGTREPVGVYVYYLKATMNDGQQLTKKGSITLLR</sequence>
<protein>
    <submittedName>
        <fullName evidence="2">Gliding motility-associated C-terminal domain-containing protein</fullName>
    </submittedName>
</protein>
<dbReference type="InterPro" id="IPR013783">
    <property type="entry name" value="Ig-like_fold"/>
</dbReference>
<dbReference type="NCBIfam" id="TIGR04131">
    <property type="entry name" value="Bac_Flav_CTERM"/>
    <property type="match status" value="1"/>
</dbReference>
<dbReference type="InterPro" id="IPR026341">
    <property type="entry name" value="T9SS_type_B"/>
</dbReference>
<feature type="domain" description="Ig-like" evidence="1">
    <location>
        <begin position="452"/>
        <end position="535"/>
    </location>
</feature>
<feature type="domain" description="Ig-like" evidence="1">
    <location>
        <begin position="537"/>
        <end position="620"/>
    </location>
</feature>
<gene>
    <name evidence="2" type="ORF">SNE25_29980</name>
</gene>
<name>A0ABZ0TQY0_9SPHI</name>
<dbReference type="Gene3D" id="2.60.40.2340">
    <property type="match status" value="1"/>
</dbReference>
<dbReference type="RefSeq" id="WP_321562685.1">
    <property type="nucleotide sequence ID" value="NZ_CP139558.1"/>
</dbReference>
<feature type="domain" description="Ig-like" evidence="1">
    <location>
        <begin position="622"/>
        <end position="702"/>
    </location>
</feature>
<dbReference type="InterPro" id="IPR036116">
    <property type="entry name" value="FN3_sf"/>
</dbReference>
<organism evidence="2 3">
    <name type="scientific">Mucilaginibacter sabulilitoris</name>
    <dbReference type="NCBI Taxonomy" id="1173583"/>
    <lineage>
        <taxon>Bacteria</taxon>
        <taxon>Pseudomonadati</taxon>
        <taxon>Bacteroidota</taxon>
        <taxon>Sphingobacteriia</taxon>
        <taxon>Sphingobacteriales</taxon>
        <taxon>Sphingobacteriaceae</taxon>
        <taxon>Mucilaginibacter</taxon>
    </lineage>
</organism>
<evidence type="ECO:0000259" key="1">
    <source>
        <dbReference type="Pfam" id="PF19081"/>
    </source>
</evidence>
<keyword evidence="3" id="KW-1185">Reference proteome</keyword>
<dbReference type="Proteomes" id="UP001324380">
    <property type="component" value="Chromosome"/>
</dbReference>
<reference evidence="2 3" key="1">
    <citation type="submission" date="2023-11" db="EMBL/GenBank/DDBJ databases">
        <title>Analysis of the Genomes of Mucilaginibacter gossypii cycad 4 and M. sabulilitoris SNA2: microbes with the potential for plant growth promotion.</title>
        <authorList>
            <person name="Hirsch A.M."/>
            <person name="Humm E."/>
            <person name="Rubbi M."/>
            <person name="Del Vecchio G."/>
            <person name="Ha S.M."/>
            <person name="Pellegrini M."/>
            <person name="Gunsalus R.P."/>
        </authorList>
    </citation>
    <scope>NUCLEOTIDE SEQUENCE [LARGE SCALE GENOMIC DNA]</scope>
    <source>
        <strain evidence="2 3">SNA2</strain>
    </source>
</reference>
<dbReference type="Gene3D" id="2.60.40.10">
    <property type="entry name" value="Immunoglobulins"/>
    <property type="match status" value="1"/>
</dbReference>
<evidence type="ECO:0000313" key="2">
    <source>
        <dbReference type="EMBL" id="WPU93550.1"/>
    </source>
</evidence>
<dbReference type="Pfam" id="PF13585">
    <property type="entry name" value="CHU_C"/>
    <property type="match status" value="1"/>
</dbReference>
<accession>A0ABZ0TQY0</accession>
<dbReference type="SUPFAM" id="SSF49265">
    <property type="entry name" value="Fibronectin type III"/>
    <property type="match status" value="1"/>
</dbReference>
<dbReference type="Pfam" id="PF19081">
    <property type="entry name" value="Ig_7"/>
    <property type="match status" value="3"/>
</dbReference>